<accession>A0A3P9DR26</accession>
<dbReference type="Ensembl" id="ENSMZET00005038523.1">
    <property type="protein sequence ID" value="ENSMZEP00005037220.1"/>
    <property type="gene ID" value="ENSMZEG00005027740.1"/>
</dbReference>
<dbReference type="PROSITE" id="PS00027">
    <property type="entry name" value="HOMEOBOX_1"/>
    <property type="match status" value="1"/>
</dbReference>
<feature type="region of interest" description="Disordered" evidence="11">
    <location>
        <begin position="114"/>
        <end position="159"/>
    </location>
</feature>
<organism evidence="13 14">
    <name type="scientific">Maylandia zebra</name>
    <name type="common">zebra mbuna</name>
    <dbReference type="NCBI Taxonomy" id="106582"/>
    <lineage>
        <taxon>Eukaryota</taxon>
        <taxon>Metazoa</taxon>
        <taxon>Chordata</taxon>
        <taxon>Craniata</taxon>
        <taxon>Vertebrata</taxon>
        <taxon>Euteleostomi</taxon>
        <taxon>Actinopterygii</taxon>
        <taxon>Neopterygii</taxon>
        <taxon>Teleostei</taxon>
        <taxon>Neoteleostei</taxon>
        <taxon>Acanthomorphata</taxon>
        <taxon>Ovalentaria</taxon>
        <taxon>Cichlomorphae</taxon>
        <taxon>Cichliformes</taxon>
        <taxon>Cichlidae</taxon>
        <taxon>African cichlids</taxon>
        <taxon>Pseudocrenilabrinae</taxon>
        <taxon>Haplochromini</taxon>
        <taxon>Maylandia</taxon>
        <taxon>Maylandia zebra complex</taxon>
    </lineage>
</organism>
<dbReference type="GO" id="GO:0040037">
    <property type="term" value="P:negative regulation of fibroblast growth factor receptor signaling pathway"/>
    <property type="evidence" value="ECO:0007669"/>
    <property type="project" value="Ensembl"/>
</dbReference>
<dbReference type="GO" id="GO:0005634">
    <property type="term" value="C:nucleus"/>
    <property type="evidence" value="ECO:0007669"/>
    <property type="project" value="UniProtKB-SubCell"/>
</dbReference>
<dbReference type="GO" id="GO:0060037">
    <property type="term" value="P:pharyngeal system development"/>
    <property type="evidence" value="ECO:0007669"/>
    <property type="project" value="Ensembl"/>
</dbReference>
<evidence type="ECO:0000256" key="2">
    <source>
        <dbReference type="ARBA" id="ARBA00005661"/>
    </source>
</evidence>
<dbReference type="CDD" id="cd00086">
    <property type="entry name" value="homeodomain"/>
    <property type="match status" value="1"/>
</dbReference>
<dbReference type="InterPro" id="IPR020479">
    <property type="entry name" value="HD_metazoa"/>
</dbReference>
<keyword evidence="6 9" id="KW-0371">Homeobox</keyword>
<dbReference type="PRINTS" id="PR00024">
    <property type="entry name" value="HOMEOBOX"/>
</dbReference>
<evidence type="ECO:0000313" key="13">
    <source>
        <dbReference type="Ensembl" id="ENSMZEP00005037220.1"/>
    </source>
</evidence>
<dbReference type="GO" id="GO:0000978">
    <property type="term" value="F:RNA polymerase II cis-regulatory region sequence-specific DNA binding"/>
    <property type="evidence" value="ECO:0007669"/>
    <property type="project" value="TreeGrafter"/>
</dbReference>
<reference evidence="13" key="3">
    <citation type="submission" date="2025-09" db="UniProtKB">
        <authorList>
            <consortium name="Ensembl"/>
        </authorList>
    </citation>
    <scope>IDENTIFICATION</scope>
</reference>
<dbReference type="InterPro" id="IPR050394">
    <property type="entry name" value="Homeobox_NK-like"/>
</dbReference>
<evidence type="ECO:0000256" key="11">
    <source>
        <dbReference type="SAM" id="MobiDB-lite"/>
    </source>
</evidence>
<dbReference type="KEGG" id="mze:101463745"/>
<dbReference type="GO" id="GO:0030154">
    <property type="term" value="P:cell differentiation"/>
    <property type="evidence" value="ECO:0007669"/>
    <property type="project" value="TreeGrafter"/>
</dbReference>
<reference evidence="13" key="2">
    <citation type="submission" date="2025-08" db="UniProtKB">
        <authorList>
            <consortium name="Ensembl"/>
        </authorList>
    </citation>
    <scope>IDENTIFICATION</scope>
</reference>
<keyword evidence="8 9" id="KW-0539">Nucleus</keyword>
<evidence type="ECO:0000256" key="5">
    <source>
        <dbReference type="ARBA" id="ARBA00023125"/>
    </source>
</evidence>
<dbReference type="Pfam" id="PF00046">
    <property type="entry name" value="Homeodomain"/>
    <property type="match status" value="1"/>
</dbReference>
<dbReference type="GeneID" id="101463745"/>
<keyword evidence="5 9" id="KW-0238">DNA-binding</keyword>
<evidence type="ECO:0000256" key="7">
    <source>
        <dbReference type="ARBA" id="ARBA00023163"/>
    </source>
</evidence>
<keyword evidence="14" id="KW-1185">Reference proteome</keyword>
<dbReference type="PANTHER" id="PTHR24340">
    <property type="entry name" value="HOMEOBOX PROTEIN NKX"/>
    <property type="match status" value="1"/>
</dbReference>
<protein>
    <submittedName>
        <fullName evidence="13">NK2 homeobox 3</fullName>
    </submittedName>
</protein>
<dbReference type="PANTHER" id="PTHR24340:SF32">
    <property type="entry name" value="HOMEOBOX PROTEIN NKX-2.3"/>
    <property type="match status" value="1"/>
</dbReference>
<keyword evidence="7" id="KW-0804">Transcription</keyword>
<dbReference type="OrthoDB" id="6159439at2759"/>
<dbReference type="SUPFAM" id="SSF46689">
    <property type="entry name" value="Homeodomain-like"/>
    <property type="match status" value="1"/>
</dbReference>
<dbReference type="Gene3D" id="1.10.10.60">
    <property type="entry name" value="Homeodomain-like"/>
    <property type="match status" value="1"/>
</dbReference>
<evidence type="ECO:0000313" key="14">
    <source>
        <dbReference type="Proteomes" id="UP000265160"/>
    </source>
</evidence>
<dbReference type="InterPro" id="IPR001356">
    <property type="entry name" value="HD"/>
</dbReference>
<evidence type="ECO:0000259" key="12">
    <source>
        <dbReference type="PROSITE" id="PS50071"/>
    </source>
</evidence>
<dbReference type="InterPro" id="IPR009057">
    <property type="entry name" value="Homeodomain-like_sf"/>
</dbReference>
<evidence type="ECO:0000256" key="1">
    <source>
        <dbReference type="ARBA" id="ARBA00004123"/>
    </source>
</evidence>
<dbReference type="PROSITE" id="PS50071">
    <property type="entry name" value="HOMEOBOX_2"/>
    <property type="match status" value="1"/>
</dbReference>
<evidence type="ECO:0000256" key="3">
    <source>
        <dbReference type="ARBA" id="ARBA00022473"/>
    </source>
</evidence>
<evidence type="ECO:0000256" key="6">
    <source>
        <dbReference type="ARBA" id="ARBA00023155"/>
    </source>
</evidence>
<dbReference type="Proteomes" id="UP000265160">
    <property type="component" value="LG13"/>
</dbReference>
<dbReference type="SMART" id="SM00389">
    <property type="entry name" value="HOX"/>
    <property type="match status" value="1"/>
</dbReference>
<name>A0A3P9DR26_9CICH</name>
<feature type="DNA-binding region" description="Homeobox" evidence="9">
    <location>
        <begin position="156"/>
        <end position="215"/>
    </location>
</feature>
<dbReference type="GO" id="GO:0000981">
    <property type="term" value="F:DNA-binding transcription factor activity, RNA polymerase II-specific"/>
    <property type="evidence" value="ECO:0007669"/>
    <property type="project" value="InterPro"/>
</dbReference>
<dbReference type="GeneTree" id="ENSGT00940000157556"/>
<comment type="similarity">
    <text evidence="2">Belongs to the NK-2 homeobox family.</text>
</comment>
<evidence type="ECO:0000256" key="10">
    <source>
        <dbReference type="RuleBase" id="RU000682"/>
    </source>
</evidence>
<dbReference type="InterPro" id="IPR017970">
    <property type="entry name" value="Homeobox_CS"/>
</dbReference>
<dbReference type="RefSeq" id="XP_004555869.1">
    <property type="nucleotide sequence ID" value="XM_004555812.2"/>
</dbReference>
<keyword evidence="4" id="KW-0805">Transcription regulation</keyword>
<evidence type="ECO:0000256" key="8">
    <source>
        <dbReference type="ARBA" id="ARBA00023242"/>
    </source>
</evidence>
<dbReference type="GO" id="GO:0051216">
    <property type="term" value="P:cartilage development"/>
    <property type="evidence" value="ECO:0007669"/>
    <property type="project" value="Ensembl"/>
</dbReference>
<dbReference type="CTD" id="30698"/>
<keyword evidence="3" id="KW-0217">Developmental protein</keyword>
<dbReference type="AlphaFoldDB" id="A0A3P9DR26"/>
<comment type="subcellular location">
    <subcellularLocation>
        <location evidence="1 9 10">Nucleus</location>
    </subcellularLocation>
</comment>
<sequence>MIPSPVIGSSSTPFSVKDILKLELQQQSQQHQLQLISCFGLSGALSQPGALSNKSFRSHSPPSCMLAGRDTPSPISSCLSESEERMAYLNSLNVQDRLTDSGIHVEVFGNLGQTHSADLRPETEQDEHDGKSCGVMPGECEDPDSEKPATKQQRTRRKPRVLFSQAQVFELERRFKQQRYLSAPEREHLASSLKLTSTQVKIWFQNRRYKCKRQRQDKTLEIAGHHHHHHHPPPPPRRVAVPVLVRDGRPCLAGSQNYNPPYTVGAPNPYSYNGYPAYSYNNSVYSNTYSCTYSSFPSLPPSNASANAFMNMNLGNISGQTQSQAPQGPSVTPCQGALQGIRAW</sequence>
<evidence type="ECO:0000256" key="9">
    <source>
        <dbReference type="PROSITE-ProRule" id="PRU00108"/>
    </source>
</evidence>
<dbReference type="FunFam" id="1.10.10.60:FF:000078">
    <property type="entry name" value="NK2 homeobox 3"/>
    <property type="match status" value="1"/>
</dbReference>
<feature type="domain" description="Homeobox" evidence="12">
    <location>
        <begin position="154"/>
        <end position="214"/>
    </location>
</feature>
<evidence type="ECO:0000256" key="4">
    <source>
        <dbReference type="ARBA" id="ARBA00023015"/>
    </source>
</evidence>
<feature type="compositionally biased region" description="Basic and acidic residues" evidence="11">
    <location>
        <begin position="117"/>
        <end position="131"/>
    </location>
</feature>
<reference evidence="13 14" key="1">
    <citation type="journal article" date="2014" name="Nature">
        <title>The genomic substrate for adaptive radiation in African cichlid fish.</title>
        <authorList>
            <person name="Brawand D."/>
            <person name="Wagner C.E."/>
            <person name="Li Y.I."/>
            <person name="Malinsky M."/>
            <person name="Keller I."/>
            <person name="Fan S."/>
            <person name="Simakov O."/>
            <person name="Ng A.Y."/>
            <person name="Lim Z.W."/>
            <person name="Bezault E."/>
            <person name="Turner-Maier J."/>
            <person name="Johnson J."/>
            <person name="Alcazar R."/>
            <person name="Noh H.J."/>
            <person name="Russell P."/>
            <person name="Aken B."/>
            <person name="Alfoldi J."/>
            <person name="Amemiya C."/>
            <person name="Azzouzi N."/>
            <person name="Baroiller J.F."/>
            <person name="Barloy-Hubler F."/>
            <person name="Berlin A."/>
            <person name="Bloomquist R."/>
            <person name="Carleton K.L."/>
            <person name="Conte M.A."/>
            <person name="D'Cotta H."/>
            <person name="Eshel O."/>
            <person name="Gaffney L."/>
            <person name="Galibert F."/>
            <person name="Gante H.F."/>
            <person name="Gnerre S."/>
            <person name="Greuter L."/>
            <person name="Guyon R."/>
            <person name="Haddad N.S."/>
            <person name="Haerty W."/>
            <person name="Harris R.M."/>
            <person name="Hofmann H.A."/>
            <person name="Hourlier T."/>
            <person name="Hulata G."/>
            <person name="Jaffe D.B."/>
            <person name="Lara M."/>
            <person name="Lee A.P."/>
            <person name="MacCallum I."/>
            <person name="Mwaiko S."/>
            <person name="Nikaido M."/>
            <person name="Nishihara H."/>
            <person name="Ozouf-Costaz C."/>
            <person name="Penman D.J."/>
            <person name="Przybylski D."/>
            <person name="Rakotomanga M."/>
            <person name="Renn S.C.P."/>
            <person name="Ribeiro F.J."/>
            <person name="Ron M."/>
            <person name="Salzburger W."/>
            <person name="Sanchez-Pulido L."/>
            <person name="Santos M.E."/>
            <person name="Searle S."/>
            <person name="Sharpe T."/>
            <person name="Swofford R."/>
            <person name="Tan F.J."/>
            <person name="Williams L."/>
            <person name="Young S."/>
            <person name="Yin S."/>
            <person name="Okada N."/>
            <person name="Kocher T.D."/>
            <person name="Miska E.A."/>
            <person name="Lander E.S."/>
            <person name="Venkatesh B."/>
            <person name="Fernald R.D."/>
            <person name="Meyer A."/>
            <person name="Ponting C.P."/>
            <person name="Streelman J.T."/>
            <person name="Lindblad-Toh K."/>
            <person name="Seehausen O."/>
            <person name="Di Palma F."/>
        </authorList>
    </citation>
    <scope>NUCLEOTIDE SEQUENCE</scope>
</reference>
<proteinExistence type="inferred from homology"/>